<dbReference type="SMR" id="Q3LWL1"/>
<dbReference type="SUPFAM" id="SSF55315">
    <property type="entry name" value="L30e-like"/>
    <property type="match status" value="1"/>
</dbReference>
<name>Q3LWL1_BIGNA</name>
<organism evidence="1 2">
    <name type="scientific">Bigelowiella natans</name>
    <name type="common">Pedinomonas minutissima</name>
    <name type="synonym">Chlorarachnion sp. (strain CCMP621)</name>
    <dbReference type="NCBI Taxonomy" id="227086"/>
    <lineage>
        <taxon>Eukaryota</taxon>
        <taxon>Sar</taxon>
        <taxon>Rhizaria</taxon>
        <taxon>Cercozoa</taxon>
        <taxon>Chlorarachniophyceae</taxon>
        <taxon>Bigelowiella</taxon>
    </lineage>
</organism>
<dbReference type="GeneID" id="5788420"/>
<dbReference type="EMBL" id="DQ158856">
    <property type="protein sequence ID" value="ABA27155.1"/>
    <property type="molecule type" value="Genomic_DNA"/>
</dbReference>
<keyword evidence="1" id="KW-0689">Ribosomal protein</keyword>
<accession>Q3LWL1</accession>
<evidence type="ECO:0000313" key="2">
    <source>
        <dbReference type="Proteomes" id="UP000243425"/>
    </source>
</evidence>
<geneLocation type="nucleomorph" evidence="1"/>
<evidence type="ECO:0000313" key="1">
    <source>
        <dbReference type="EMBL" id="ABA27155.1"/>
    </source>
</evidence>
<dbReference type="AlphaFoldDB" id="Q3LWL1"/>
<keyword evidence="1" id="KW-0542">Nucleomorph</keyword>
<dbReference type="InterPro" id="IPR029064">
    <property type="entry name" value="Ribosomal_eL30-like_sf"/>
</dbReference>
<sequence>MKGHSIQISKKLMKYQQYICNDPILDNIFAVNQIDILKIIKFFMKVKYKFSNSLFIIRIKDLINNIILKKLHIVVYSANATRIDVILWIPTLCKIFSVPCISIRGKSKLFFFSQFKNQIVIGINKTSDMDSTILKRIKDLIEINDKTSYGQQEIIYY</sequence>
<keyword evidence="1" id="KW-0687">Ribonucleoprotein</keyword>
<protein>
    <submittedName>
        <fullName evidence="1">Ribosomal protein L7A</fullName>
    </submittedName>
</protein>
<proteinExistence type="predicted"/>
<dbReference type="Proteomes" id="UP000243425">
    <property type="component" value="Nucleomorph 1"/>
</dbReference>
<dbReference type="GO" id="GO:0005840">
    <property type="term" value="C:ribosome"/>
    <property type="evidence" value="ECO:0007669"/>
    <property type="project" value="UniProtKB-KW"/>
</dbReference>
<dbReference type="Gene3D" id="3.30.1330.30">
    <property type="match status" value="1"/>
</dbReference>
<dbReference type="RefSeq" id="XP_001712767.1">
    <property type="nucleotide sequence ID" value="XM_001712715.1"/>
</dbReference>
<reference evidence="1 2" key="1">
    <citation type="journal article" date="2006" name="Proc. Natl. Acad. Sci. U.S.A.">
        <title>Complete nucleotide sequence of the chlorarachniophyte nucleomorph: nature's smallest nucleus.</title>
        <authorList>
            <person name="Gilson P.R."/>
            <person name="Su V."/>
            <person name="Slamovits C.H."/>
            <person name="Reith M.E."/>
            <person name="Keeling P.J."/>
            <person name="McFadden G.I."/>
        </authorList>
    </citation>
    <scope>NUCLEOTIDE SEQUENCE [LARGE SCALE GENOMIC DNA]</scope>
    <source>
        <strain evidence="2">CCMP621</strain>
    </source>
</reference>
<gene>
    <name evidence="1" type="primary">rpl7A-2</name>
</gene>